<sequence>MYHYSTDSVSANKRLVYWNDIICDQFTDLETVALQPDEFRASMDMVRLGNLSLLNPRSSPAQIIRTATHVSNAKDHLFFLHLQIGGTMETRQHGHVEALSEGDMVMCDSASPYILNAKEHSILSLGIPAKSLKAHLPCPELVAGRKLAGDRGAGHVLQTMLRSIWSQTEEDFSPEIEQRLSHNLLDVLATACSVEHGAAASETSVAGARRIQIKRYIEINLRDPELSVGRVAAAFRISNRYLHVLFSAEGETVSSYIQRRRVEECARQMTSALWRGHTITEIAFGWGFNNTTHFARVFRNYYGMSPRDFRNVGASPNGEGGKVRAN</sequence>
<name>A0A501PBW0_9PROT</name>
<keyword evidence="2" id="KW-0238">DNA-binding</keyword>
<dbReference type="SMART" id="SM00342">
    <property type="entry name" value="HTH_ARAC"/>
    <property type="match status" value="1"/>
</dbReference>
<dbReference type="PROSITE" id="PS01124">
    <property type="entry name" value="HTH_ARAC_FAMILY_2"/>
    <property type="match status" value="1"/>
</dbReference>
<comment type="caution">
    <text evidence="5">The sequence shown here is derived from an EMBL/GenBank/DDBJ whole genome shotgun (WGS) entry which is preliminary data.</text>
</comment>
<dbReference type="RefSeq" id="WP_139942205.1">
    <property type="nucleotide sequence ID" value="NZ_JBHSYP010000005.1"/>
</dbReference>
<dbReference type="Gene3D" id="1.10.10.60">
    <property type="entry name" value="Homeodomain-like"/>
    <property type="match status" value="1"/>
</dbReference>
<keyword evidence="1" id="KW-0805">Transcription regulation</keyword>
<evidence type="ECO:0000313" key="5">
    <source>
        <dbReference type="EMBL" id="TPD57889.1"/>
    </source>
</evidence>
<dbReference type="GO" id="GO:0043565">
    <property type="term" value="F:sequence-specific DNA binding"/>
    <property type="evidence" value="ECO:0007669"/>
    <property type="project" value="InterPro"/>
</dbReference>
<evidence type="ECO:0000256" key="1">
    <source>
        <dbReference type="ARBA" id="ARBA00023015"/>
    </source>
</evidence>
<dbReference type="Pfam" id="PF12833">
    <property type="entry name" value="HTH_18"/>
    <property type="match status" value="1"/>
</dbReference>
<evidence type="ECO:0000256" key="2">
    <source>
        <dbReference type="ARBA" id="ARBA00023125"/>
    </source>
</evidence>
<dbReference type="InterPro" id="IPR020449">
    <property type="entry name" value="Tscrpt_reg_AraC-type_HTH"/>
</dbReference>
<dbReference type="InterPro" id="IPR009057">
    <property type="entry name" value="Homeodomain-like_sf"/>
</dbReference>
<evidence type="ECO:0000313" key="6">
    <source>
        <dbReference type="Proteomes" id="UP000319148"/>
    </source>
</evidence>
<dbReference type="GO" id="GO:0003700">
    <property type="term" value="F:DNA-binding transcription factor activity"/>
    <property type="evidence" value="ECO:0007669"/>
    <property type="project" value="InterPro"/>
</dbReference>
<dbReference type="AlphaFoldDB" id="A0A501PBW0"/>
<organism evidence="5 6">
    <name type="scientific">Emcibacter nanhaiensis</name>
    <dbReference type="NCBI Taxonomy" id="1505037"/>
    <lineage>
        <taxon>Bacteria</taxon>
        <taxon>Pseudomonadati</taxon>
        <taxon>Pseudomonadota</taxon>
        <taxon>Alphaproteobacteria</taxon>
        <taxon>Emcibacterales</taxon>
        <taxon>Emcibacteraceae</taxon>
        <taxon>Emcibacter</taxon>
    </lineage>
</organism>
<dbReference type="PANTHER" id="PTHR43280">
    <property type="entry name" value="ARAC-FAMILY TRANSCRIPTIONAL REGULATOR"/>
    <property type="match status" value="1"/>
</dbReference>
<dbReference type="Pfam" id="PF14525">
    <property type="entry name" value="AraC_binding_2"/>
    <property type="match status" value="1"/>
</dbReference>
<feature type="domain" description="HTH araC/xylS-type" evidence="4">
    <location>
        <begin position="211"/>
        <end position="312"/>
    </location>
</feature>
<dbReference type="EMBL" id="VFIY01000018">
    <property type="protein sequence ID" value="TPD57889.1"/>
    <property type="molecule type" value="Genomic_DNA"/>
</dbReference>
<dbReference type="PRINTS" id="PR00032">
    <property type="entry name" value="HTHARAC"/>
</dbReference>
<reference evidence="6" key="1">
    <citation type="submission" date="2019-06" db="EMBL/GenBank/DDBJ databases">
        <title>The complete genome of Emcibacter congregatus ZYLT.</title>
        <authorList>
            <person name="Zhao Z."/>
        </authorList>
    </citation>
    <scope>NUCLEOTIDE SEQUENCE [LARGE SCALE GENOMIC DNA]</scope>
    <source>
        <strain evidence="6">MCCC 1A06723</strain>
    </source>
</reference>
<dbReference type="InterPro" id="IPR018060">
    <property type="entry name" value="HTH_AraC"/>
</dbReference>
<protein>
    <submittedName>
        <fullName evidence="5">Helix-turn-helix domain-containing protein</fullName>
    </submittedName>
</protein>
<accession>A0A501PBW0</accession>
<dbReference type="InterPro" id="IPR035418">
    <property type="entry name" value="AraC-bd_2"/>
</dbReference>
<dbReference type="Proteomes" id="UP000319148">
    <property type="component" value="Unassembled WGS sequence"/>
</dbReference>
<keyword evidence="6" id="KW-1185">Reference proteome</keyword>
<proteinExistence type="predicted"/>
<keyword evidence="3" id="KW-0804">Transcription</keyword>
<gene>
    <name evidence="5" type="ORF">FIV46_17480</name>
</gene>
<dbReference type="SUPFAM" id="SSF46689">
    <property type="entry name" value="Homeodomain-like"/>
    <property type="match status" value="1"/>
</dbReference>
<dbReference type="PANTHER" id="PTHR43280:SF31">
    <property type="entry name" value="TRANSCRIPTIONAL REGULATORY PROTEIN"/>
    <property type="match status" value="1"/>
</dbReference>
<dbReference type="OrthoDB" id="8004517at2"/>
<evidence type="ECO:0000256" key="3">
    <source>
        <dbReference type="ARBA" id="ARBA00023163"/>
    </source>
</evidence>
<evidence type="ECO:0000259" key="4">
    <source>
        <dbReference type="PROSITE" id="PS01124"/>
    </source>
</evidence>